<keyword evidence="2" id="KW-0201">Cytochrome c-type biogenesis</keyword>
<feature type="signal peptide" evidence="5">
    <location>
        <begin position="1"/>
        <end position="19"/>
    </location>
</feature>
<dbReference type="InterPro" id="IPR036249">
    <property type="entry name" value="Thioredoxin-like_sf"/>
</dbReference>
<dbReference type="EMBL" id="JAHCMY010000002">
    <property type="protein sequence ID" value="MBS9523681.1"/>
    <property type="molecule type" value="Genomic_DNA"/>
</dbReference>
<keyword evidence="4" id="KW-0676">Redox-active center</keyword>
<dbReference type="GO" id="GO:0017004">
    <property type="term" value="P:cytochrome complex assembly"/>
    <property type="evidence" value="ECO:0007669"/>
    <property type="project" value="UniProtKB-KW"/>
</dbReference>
<evidence type="ECO:0000313" key="8">
    <source>
        <dbReference type="Proteomes" id="UP001319104"/>
    </source>
</evidence>
<proteinExistence type="predicted"/>
<keyword evidence="5" id="KW-0732">Signal</keyword>
<dbReference type="Proteomes" id="UP001319104">
    <property type="component" value="Unassembled WGS sequence"/>
</dbReference>
<dbReference type="InterPro" id="IPR013766">
    <property type="entry name" value="Thioredoxin_domain"/>
</dbReference>
<dbReference type="Gene3D" id="3.40.30.10">
    <property type="entry name" value="Glutaredoxin"/>
    <property type="match status" value="1"/>
</dbReference>
<dbReference type="PANTHER" id="PTHR42852">
    <property type="entry name" value="THIOL:DISULFIDE INTERCHANGE PROTEIN DSBE"/>
    <property type="match status" value="1"/>
</dbReference>
<evidence type="ECO:0000256" key="4">
    <source>
        <dbReference type="ARBA" id="ARBA00023284"/>
    </source>
</evidence>
<dbReference type="GO" id="GO:0030313">
    <property type="term" value="C:cell envelope"/>
    <property type="evidence" value="ECO:0007669"/>
    <property type="project" value="UniProtKB-SubCell"/>
</dbReference>
<dbReference type="RefSeq" id="WP_213944564.1">
    <property type="nucleotide sequence ID" value="NZ_JAHCMY010000002.1"/>
</dbReference>
<dbReference type="InterPro" id="IPR013740">
    <property type="entry name" value="Redoxin"/>
</dbReference>
<evidence type="ECO:0000313" key="7">
    <source>
        <dbReference type="EMBL" id="MBS9523681.1"/>
    </source>
</evidence>
<dbReference type="PROSITE" id="PS51352">
    <property type="entry name" value="THIOREDOXIN_2"/>
    <property type="match status" value="1"/>
</dbReference>
<dbReference type="AlphaFoldDB" id="A0AAP2CFL0"/>
<dbReference type="CDD" id="cd02966">
    <property type="entry name" value="TlpA_like_family"/>
    <property type="match status" value="1"/>
</dbReference>
<evidence type="ECO:0000256" key="3">
    <source>
        <dbReference type="ARBA" id="ARBA00023157"/>
    </source>
</evidence>
<dbReference type="InterPro" id="IPR050553">
    <property type="entry name" value="Thioredoxin_ResA/DsbE_sf"/>
</dbReference>
<accession>A0AAP2CFL0</accession>
<dbReference type="Pfam" id="PF08534">
    <property type="entry name" value="Redoxin"/>
    <property type="match status" value="1"/>
</dbReference>
<sequence length="188" mass="21960">MKKHFLLFFAILFPLINMAQSTTSQQEKLTRMKTVNNGEKAPLGPLVDVNGNSINFSEFEGKLLVLDFWASWCGPCIQQTPYFEALAEKFGDQEVEFVKISIDDRQEYWGDYVTKRNWTTNSYWIGTDESNPIYPFVYYNYKEKDFEGVVIAVPRYVIISKEGKILNNQAYNPSHPRLEKEIQKYLKN</sequence>
<comment type="subcellular location">
    <subcellularLocation>
        <location evidence="1">Cell envelope</location>
    </subcellularLocation>
</comment>
<gene>
    <name evidence="7" type="ORF">KI659_06575</name>
</gene>
<keyword evidence="3" id="KW-1015">Disulfide bond</keyword>
<keyword evidence="8" id="KW-1185">Reference proteome</keyword>
<dbReference type="SUPFAM" id="SSF52833">
    <property type="entry name" value="Thioredoxin-like"/>
    <property type="match status" value="1"/>
</dbReference>
<evidence type="ECO:0000256" key="1">
    <source>
        <dbReference type="ARBA" id="ARBA00004196"/>
    </source>
</evidence>
<reference evidence="7 8" key="1">
    <citation type="submission" date="2021-05" db="EMBL/GenBank/DDBJ databases">
        <authorList>
            <person name="Zhang Z.D."/>
            <person name="Osman G."/>
        </authorList>
    </citation>
    <scope>NUCLEOTIDE SEQUENCE [LARGE SCALE GENOMIC DNA]</scope>
    <source>
        <strain evidence="7 8">KCTC 32217</strain>
    </source>
</reference>
<feature type="domain" description="Thioredoxin" evidence="6">
    <location>
        <begin position="35"/>
        <end position="188"/>
    </location>
</feature>
<comment type="caution">
    <text evidence="7">The sequence shown here is derived from an EMBL/GenBank/DDBJ whole genome shotgun (WGS) entry which is preliminary data.</text>
</comment>
<dbReference type="GO" id="GO:0016491">
    <property type="term" value="F:oxidoreductase activity"/>
    <property type="evidence" value="ECO:0007669"/>
    <property type="project" value="InterPro"/>
</dbReference>
<dbReference type="PANTHER" id="PTHR42852:SF6">
    <property type="entry name" value="THIOL:DISULFIDE INTERCHANGE PROTEIN DSBE"/>
    <property type="match status" value="1"/>
</dbReference>
<name>A0AAP2CFL0_9BACT</name>
<feature type="chain" id="PRO_5042953886" evidence="5">
    <location>
        <begin position="20"/>
        <end position="188"/>
    </location>
</feature>
<evidence type="ECO:0000256" key="2">
    <source>
        <dbReference type="ARBA" id="ARBA00022748"/>
    </source>
</evidence>
<protein>
    <submittedName>
        <fullName evidence="7">TlpA family protein disulfide reductase</fullName>
    </submittedName>
</protein>
<evidence type="ECO:0000256" key="5">
    <source>
        <dbReference type="SAM" id="SignalP"/>
    </source>
</evidence>
<evidence type="ECO:0000259" key="6">
    <source>
        <dbReference type="PROSITE" id="PS51352"/>
    </source>
</evidence>
<organism evidence="7 8">
    <name type="scientific">Litoribacter ruber</name>
    <dbReference type="NCBI Taxonomy" id="702568"/>
    <lineage>
        <taxon>Bacteria</taxon>
        <taxon>Pseudomonadati</taxon>
        <taxon>Bacteroidota</taxon>
        <taxon>Cytophagia</taxon>
        <taxon>Cytophagales</taxon>
        <taxon>Cyclobacteriaceae</taxon>
        <taxon>Litoribacter</taxon>
    </lineage>
</organism>